<dbReference type="PANTHER" id="PTHR48207:SF3">
    <property type="entry name" value="SUCCINATE--HYDROXYMETHYLGLUTARATE COA-TRANSFERASE"/>
    <property type="match status" value="1"/>
</dbReference>
<protein>
    <submittedName>
        <fullName evidence="2">Crotonobetainyl-CoA:carnitine CoA-transferase CaiB-like acyl-CoA transferase</fullName>
    </submittedName>
</protein>
<name>A0A2T0SS89_9PSEU</name>
<evidence type="ECO:0000313" key="2">
    <source>
        <dbReference type="EMBL" id="PRY36243.1"/>
    </source>
</evidence>
<gene>
    <name evidence="2" type="ORF">CLV43_112168</name>
</gene>
<comment type="caution">
    <text evidence="2">The sequence shown here is derived from an EMBL/GenBank/DDBJ whole genome shotgun (WGS) entry which is preliminary data.</text>
</comment>
<dbReference type="Gene3D" id="3.40.50.10540">
    <property type="entry name" value="Crotonobetainyl-coa:carnitine coa-transferase, domain 1"/>
    <property type="match status" value="1"/>
</dbReference>
<dbReference type="InterPro" id="IPR044855">
    <property type="entry name" value="CoA-Trfase_III_dom3_sf"/>
</dbReference>
<dbReference type="InterPro" id="IPR023606">
    <property type="entry name" value="CoA-Trfase_III_dom_1_sf"/>
</dbReference>
<keyword evidence="3" id="KW-1185">Reference proteome</keyword>
<reference evidence="2 3" key="1">
    <citation type="submission" date="2018-03" db="EMBL/GenBank/DDBJ databases">
        <title>Genomic Encyclopedia of Archaeal and Bacterial Type Strains, Phase II (KMG-II): from individual species to whole genera.</title>
        <authorList>
            <person name="Goeker M."/>
        </authorList>
    </citation>
    <scope>NUCLEOTIDE SEQUENCE [LARGE SCALE GENOMIC DNA]</scope>
    <source>
        <strain evidence="2 3">DSM 44720</strain>
    </source>
</reference>
<dbReference type="SUPFAM" id="SSF89796">
    <property type="entry name" value="CoA-transferase family III (CaiB/BaiF)"/>
    <property type="match status" value="1"/>
</dbReference>
<dbReference type="InterPro" id="IPR050483">
    <property type="entry name" value="CoA-transferase_III_domain"/>
</dbReference>
<dbReference type="Proteomes" id="UP000239494">
    <property type="component" value="Unassembled WGS sequence"/>
</dbReference>
<sequence length="389" mass="41238">MKPLEGVLVVSFEQAVAVPYATRLLADLGARVVKVERPGVGDFARHYDAACGEVSSYFAWTNVGKESMTLDLADDRAGEVVARLVAAADVVLCNLSPGAARRHGLDADTLRAGRPDLVVGELSGYGEDGPYGGRKAFDALIQSEAGLVELTGDGDVTARAGISVADIAAGVQLHSAVLAALLAKARTGQGATLRLSLFEALAEWMHQPMLYAAGTGAAAPRSGAHHPSIAPYGPFPCRDGAVHLAVQNDPQWRRLCAEVLDRAALADDPRFGTVADRVRHRAELHAELDFRTWAAADLLAALDAADVPAARTRAVTELLDHPQLVARDRRHDVAVPGGSAVMLRPPVDSDTWGWTPGAVPARGEHTEHVLRTLGYTAEEIAAFRDDSPR</sequence>
<dbReference type="Pfam" id="PF02515">
    <property type="entry name" value="CoA_transf_3"/>
    <property type="match status" value="1"/>
</dbReference>
<dbReference type="EMBL" id="PVTF01000012">
    <property type="protein sequence ID" value="PRY36243.1"/>
    <property type="molecule type" value="Genomic_DNA"/>
</dbReference>
<dbReference type="RefSeq" id="WP_245887183.1">
    <property type="nucleotide sequence ID" value="NZ_PVTF01000012.1"/>
</dbReference>
<evidence type="ECO:0000256" key="1">
    <source>
        <dbReference type="ARBA" id="ARBA00022679"/>
    </source>
</evidence>
<dbReference type="Gene3D" id="3.30.1540.10">
    <property type="entry name" value="formyl-coa transferase, domain 3"/>
    <property type="match status" value="1"/>
</dbReference>
<accession>A0A2T0SS89</accession>
<evidence type="ECO:0000313" key="3">
    <source>
        <dbReference type="Proteomes" id="UP000239494"/>
    </source>
</evidence>
<dbReference type="AlphaFoldDB" id="A0A2T0SS89"/>
<keyword evidence="1 2" id="KW-0808">Transferase</keyword>
<dbReference type="GO" id="GO:0008410">
    <property type="term" value="F:CoA-transferase activity"/>
    <property type="evidence" value="ECO:0007669"/>
    <property type="project" value="TreeGrafter"/>
</dbReference>
<dbReference type="InterPro" id="IPR003673">
    <property type="entry name" value="CoA-Trfase_fam_III"/>
</dbReference>
<organism evidence="2 3">
    <name type="scientific">Umezawaea tangerina</name>
    <dbReference type="NCBI Taxonomy" id="84725"/>
    <lineage>
        <taxon>Bacteria</taxon>
        <taxon>Bacillati</taxon>
        <taxon>Actinomycetota</taxon>
        <taxon>Actinomycetes</taxon>
        <taxon>Pseudonocardiales</taxon>
        <taxon>Pseudonocardiaceae</taxon>
        <taxon>Umezawaea</taxon>
    </lineage>
</organism>
<dbReference type="PANTHER" id="PTHR48207">
    <property type="entry name" value="SUCCINATE--HYDROXYMETHYLGLUTARATE COA-TRANSFERASE"/>
    <property type="match status" value="1"/>
</dbReference>
<proteinExistence type="predicted"/>